<dbReference type="AlphaFoldDB" id="A0AAW5SQ88"/>
<evidence type="ECO:0000313" key="2">
    <source>
        <dbReference type="EMBL" id="MCV7025641.1"/>
    </source>
</evidence>
<dbReference type="InterPro" id="IPR006311">
    <property type="entry name" value="TAT_signal"/>
</dbReference>
<protein>
    <submittedName>
        <fullName evidence="2">Multicopper oxidase family protein</fullName>
    </submittedName>
</protein>
<evidence type="ECO:0000256" key="1">
    <source>
        <dbReference type="SAM" id="MobiDB-lite"/>
    </source>
</evidence>
<name>A0AAW5SQ88_MYCNV</name>
<dbReference type="PROSITE" id="PS51318">
    <property type="entry name" value="TAT"/>
    <property type="match status" value="1"/>
</dbReference>
<feature type="non-terminal residue" evidence="2">
    <location>
        <position position="55"/>
    </location>
</feature>
<dbReference type="EMBL" id="JACKTI010000052">
    <property type="protein sequence ID" value="MCV7025641.1"/>
    <property type="molecule type" value="Genomic_DNA"/>
</dbReference>
<comment type="caution">
    <text evidence="2">The sequence shown here is derived from an EMBL/GenBank/DDBJ whole genome shotgun (WGS) entry which is preliminary data.</text>
</comment>
<feature type="region of interest" description="Disordered" evidence="1">
    <location>
        <begin position="30"/>
        <end position="55"/>
    </location>
</feature>
<organism evidence="2 3">
    <name type="scientific">Mycolicibacterium novocastrense</name>
    <name type="common">Mycobacterium novocastrense</name>
    <dbReference type="NCBI Taxonomy" id="59813"/>
    <lineage>
        <taxon>Bacteria</taxon>
        <taxon>Bacillati</taxon>
        <taxon>Actinomycetota</taxon>
        <taxon>Actinomycetes</taxon>
        <taxon>Mycobacteriales</taxon>
        <taxon>Mycobacteriaceae</taxon>
        <taxon>Mycolicibacterium</taxon>
    </lineage>
</organism>
<sequence length="55" mass="5702">MSEFVASGGGLSRRRFLGVTAAAGMVLAGCTRSTDRTAQPDPVAVAESRRPHSGR</sequence>
<reference evidence="2" key="1">
    <citation type="submission" date="2020-07" db="EMBL/GenBank/DDBJ databases">
        <authorList>
            <person name="Pettersson B.M.F."/>
            <person name="Behra P.R.K."/>
            <person name="Ramesh M."/>
            <person name="Das S."/>
            <person name="Dasgupta S."/>
            <person name="Kirsebom L.A."/>
        </authorList>
    </citation>
    <scope>NUCLEOTIDE SEQUENCE</scope>
    <source>
        <strain evidence="2">DSM 44203</strain>
    </source>
</reference>
<dbReference type="Proteomes" id="UP001207528">
    <property type="component" value="Unassembled WGS sequence"/>
</dbReference>
<accession>A0AAW5SQ88</accession>
<evidence type="ECO:0000313" key="3">
    <source>
        <dbReference type="Proteomes" id="UP001207528"/>
    </source>
</evidence>
<gene>
    <name evidence="2" type="ORF">H7I77_20195</name>
</gene>
<proteinExistence type="predicted"/>
<reference evidence="2" key="2">
    <citation type="journal article" date="2022" name="BMC Genomics">
        <title>Comparative genome analysis of mycobacteria focusing on tRNA and non-coding RNA.</title>
        <authorList>
            <person name="Behra P.R.K."/>
            <person name="Pettersson B.M.F."/>
            <person name="Ramesh M."/>
            <person name="Das S."/>
            <person name="Dasgupta S."/>
            <person name="Kirsebom L.A."/>
        </authorList>
    </citation>
    <scope>NUCLEOTIDE SEQUENCE</scope>
    <source>
        <strain evidence="2">DSM 44203</strain>
    </source>
</reference>